<proteinExistence type="predicted"/>
<evidence type="ECO:0000313" key="1">
    <source>
        <dbReference type="EMBL" id="CAI9719038.1"/>
    </source>
</evidence>
<dbReference type="Proteomes" id="UP001162480">
    <property type="component" value="Chromosome 3"/>
</dbReference>
<gene>
    <name evidence="1" type="ORF">OCTVUL_1B018570</name>
</gene>
<dbReference type="EMBL" id="OX597816">
    <property type="protein sequence ID" value="CAI9719038.1"/>
    <property type="molecule type" value="Genomic_DNA"/>
</dbReference>
<sequence>MRVYSSQLVKIVIQLTALSQSTNSKVIEFYEVLHSEVFIVPNMMLAAETGDLLQHIMLQVITFLVFPLSQNNAIQNVVQKLQRRKSLPKEITPQPFHSDRMAFNIDIRYYTYKR</sequence>
<organism evidence="1 2">
    <name type="scientific">Octopus vulgaris</name>
    <name type="common">Common octopus</name>
    <dbReference type="NCBI Taxonomy" id="6645"/>
    <lineage>
        <taxon>Eukaryota</taxon>
        <taxon>Metazoa</taxon>
        <taxon>Spiralia</taxon>
        <taxon>Lophotrochozoa</taxon>
        <taxon>Mollusca</taxon>
        <taxon>Cephalopoda</taxon>
        <taxon>Coleoidea</taxon>
        <taxon>Octopodiformes</taxon>
        <taxon>Octopoda</taxon>
        <taxon>Incirrata</taxon>
        <taxon>Octopodidae</taxon>
        <taxon>Octopus</taxon>
    </lineage>
</organism>
<keyword evidence="2" id="KW-1185">Reference proteome</keyword>
<accession>A0AA36AP11</accession>
<dbReference type="AlphaFoldDB" id="A0AA36AP11"/>
<reference evidence="1" key="1">
    <citation type="submission" date="2023-08" db="EMBL/GenBank/DDBJ databases">
        <authorList>
            <person name="Alioto T."/>
            <person name="Alioto T."/>
            <person name="Gomez Garrido J."/>
        </authorList>
    </citation>
    <scope>NUCLEOTIDE SEQUENCE</scope>
</reference>
<protein>
    <submittedName>
        <fullName evidence="1">Uncharacterized protein</fullName>
    </submittedName>
</protein>
<name>A0AA36AP11_OCTVU</name>
<evidence type="ECO:0000313" key="2">
    <source>
        <dbReference type="Proteomes" id="UP001162480"/>
    </source>
</evidence>